<organism evidence="2 5">
    <name type="scientific">Halococcus dombrowskii</name>
    <dbReference type="NCBI Taxonomy" id="179637"/>
    <lineage>
        <taxon>Archaea</taxon>
        <taxon>Methanobacteriati</taxon>
        <taxon>Methanobacteriota</taxon>
        <taxon>Stenosarchaea group</taxon>
        <taxon>Halobacteria</taxon>
        <taxon>Halobacteriales</taxon>
        <taxon>Halococcaceae</taxon>
        <taxon>Halococcus</taxon>
    </lineage>
</organism>
<gene>
    <name evidence="2" type="ORF">GCM10008985_03970</name>
    <name evidence="3" type="ORF">MUK72_15550</name>
</gene>
<evidence type="ECO:0008006" key="6">
    <source>
        <dbReference type="Google" id="ProtNLM"/>
    </source>
</evidence>
<keyword evidence="3" id="KW-0614">Plasmid</keyword>
<dbReference type="GeneID" id="71763292"/>
<dbReference type="Proteomes" id="UP001500962">
    <property type="component" value="Unassembled WGS sequence"/>
</dbReference>
<keyword evidence="4" id="KW-1185">Reference proteome</keyword>
<feature type="compositionally biased region" description="Acidic residues" evidence="1">
    <location>
        <begin position="95"/>
        <end position="112"/>
    </location>
</feature>
<evidence type="ECO:0000313" key="4">
    <source>
        <dbReference type="Proteomes" id="UP000830542"/>
    </source>
</evidence>
<feature type="region of interest" description="Disordered" evidence="1">
    <location>
        <begin position="1"/>
        <end position="32"/>
    </location>
</feature>
<geneLocation type="plasmid" evidence="3 4">
    <name>unnamed1</name>
</geneLocation>
<name>A0AAV3SDF8_HALDO</name>
<dbReference type="EMBL" id="CP095006">
    <property type="protein sequence ID" value="UOO96610.1"/>
    <property type="molecule type" value="Genomic_DNA"/>
</dbReference>
<sequence length="112" mass="12747">MSNQPTSVEQSEETATDSIAADNPDGEDHDCKDHLEYVDYEWVGSSYDDILVCEICDSEYRVVFARAFLLDGDDYSLVEEYTDSIEQDLRQLRDDQDDGTDEDEENAESVDS</sequence>
<evidence type="ECO:0000313" key="2">
    <source>
        <dbReference type="EMBL" id="GAA0451540.1"/>
    </source>
</evidence>
<protein>
    <recommendedName>
        <fullName evidence="6">Small CPxCG-related zinc finger protein</fullName>
    </recommendedName>
</protein>
<dbReference type="AlphaFoldDB" id="A0AAV3SDF8"/>
<accession>A0AAV3SDF8</accession>
<proteinExistence type="predicted"/>
<evidence type="ECO:0000313" key="3">
    <source>
        <dbReference type="EMBL" id="UOO96610.1"/>
    </source>
</evidence>
<reference evidence="2" key="3">
    <citation type="submission" date="2023-12" db="EMBL/GenBank/DDBJ databases">
        <authorList>
            <person name="Sun Q."/>
            <person name="Inoue M."/>
        </authorList>
    </citation>
    <scope>NUCLEOTIDE SEQUENCE</scope>
    <source>
        <strain evidence="2">JCM 12289</strain>
    </source>
</reference>
<reference evidence="3" key="2">
    <citation type="submission" date="2022-04" db="EMBL/GenBank/DDBJ databases">
        <title>Sequencing and genomic assembly of Halococcus dombrowskii.</title>
        <authorList>
            <person name="Lim S.W."/>
            <person name="MacLea K.S."/>
        </authorList>
    </citation>
    <scope>NUCLEOTIDE SEQUENCE</scope>
    <source>
        <strain evidence="3">H4</strain>
        <plasmid evidence="3">unnamed1</plasmid>
    </source>
</reference>
<evidence type="ECO:0000256" key="1">
    <source>
        <dbReference type="SAM" id="MobiDB-lite"/>
    </source>
</evidence>
<evidence type="ECO:0000313" key="5">
    <source>
        <dbReference type="Proteomes" id="UP001500962"/>
    </source>
</evidence>
<dbReference type="Proteomes" id="UP000830542">
    <property type="component" value="Plasmid unnamed1"/>
</dbReference>
<dbReference type="EMBL" id="BAAADN010000005">
    <property type="protein sequence ID" value="GAA0451540.1"/>
    <property type="molecule type" value="Genomic_DNA"/>
</dbReference>
<dbReference type="KEGG" id="hdo:MUK72_15550"/>
<feature type="region of interest" description="Disordered" evidence="1">
    <location>
        <begin position="88"/>
        <end position="112"/>
    </location>
</feature>
<dbReference type="RefSeq" id="WP_244705489.1">
    <property type="nucleotide sequence ID" value="NZ_BAAADN010000005.1"/>
</dbReference>
<reference evidence="2" key="1">
    <citation type="journal article" date="2014" name="Int. J. Syst. Evol. Microbiol.">
        <title>Complete genome sequence of Corynebacterium casei LMG S-19264T (=DSM 44701T), isolated from a smear-ripened cheese.</title>
        <authorList>
            <consortium name="US DOE Joint Genome Institute (JGI-PGF)"/>
            <person name="Walter F."/>
            <person name="Albersmeier A."/>
            <person name="Kalinowski J."/>
            <person name="Ruckert C."/>
        </authorList>
    </citation>
    <scope>NUCLEOTIDE SEQUENCE</scope>
    <source>
        <strain evidence="2">JCM 12289</strain>
    </source>
</reference>